<dbReference type="RefSeq" id="WP_079686973.1">
    <property type="nucleotide sequence ID" value="NZ_FUZU01000001.1"/>
</dbReference>
<gene>
    <name evidence="2" type="ORF">SAMN05660236_2530</name>
</gene>
<accession>A0A1T5KRI6</accession>
<dbReference type="AlphaFoldDB" id="A0A1T5KRI6"/>
<dbReference type="Gene3D" id="2.60.200.60">
    <property type="match status" value="2"/>
</dbReference>
<dbReference type="InterPro" id="IPR008727">
    <property type="entry name" value="PAAR_motif"/>
</dbReference>
<dbReference type="EMBL" id="FUZU01000001">
    <property type="protein sequence ID" value="SKC66366.1"/>
    <property type="molecule type" value="Genomic_DNA"/>
</dbReference>
<protein>
    <submittedName>
        <fullName evidence="2">Zn-binding Pro-Ala-Ala-Arg (PAAR) domain-containing protein, incolved in TypeVI secretion</fullName>
    </submittedName>
</protein>
<evidence type="ECO:0000313" key="2">
    <source>
        <dbReference type="EMBL" id="SKC66366.1"/>
    </source>
</evidence>
<reference evidence="2 3" key="1">
    <citation type="submission" date="2017-02" db="EMBL/GenBank/DDBJ databases">
        <authorList>
            <person name="Peterson S.W."/>
        </authorList>
    </citation>
    <scope>NUCLEOTIDE SEQUENCE [LARGE SCALE GENOMIC DNA]</scope>
    <source>
        <strain evidence="2 3">DSM 25262</strain>
    </source>
</reference>
<dbReference type="Proteomes" id="UP000190961">
    <property type="component" value="Unassembled WGS sequence"/>
</dbReference>
<evidence type="ECO:0000256" key="1">
    <source>
        <dbReference type="SAM" id="MobiDB-lite"/>
    </source>
</evidence>
<keyword evidence="3" id="KW-1185">Reference proteome</keyword>
<organism evidence="2 3">
    <name type="scientific">Ohtaekwangia koreensis</name>
    <dbReference type="NCBI Taxonomy" id="688867"/>
    <lineage>
        <taxon>Bacteria</taxon>
        <taxon>Pseudomonadati</taxon>
        <taxon>Bacteroidota</taxon>
        <taxon>Cytophagia</taxon>
        <taxon>Cytophagales</taxon>
        <taxon>Fulvivirgaceae</taxon>
        <taxon>Ohtaekwangia</taxon>
    </lineage>
</organism>
<dbReference type="Pfam" id="PF05488">
    <property type="entry name" value="PAAR_motif"/>
    <property type="match status" value="1"/>
</dbReference>
<evidence type="ECO:0000313" key="3">
    <source>
        <dbReference type="Proteomes" id="UP000190961"/>
    </source>
</evidence>
<proteinExistence type="predicted"/>
<dbReference type="CDD" id="cd14738">
    <property type="entry name" value="PAAR_2"/>
    <property type="match status" value="1"/>
</dbReference>
<sequence>MPAAARITDNHICPMANPNGNPHTGGPIMPPGIPTVLIGGQPAATMGSMCVCAGPPDSITRGSSSVMIGGQPAARQGDTTAHGGSIAGGLPTVLIGG</sequence>
<dbReference type="STRING" id="688867.SAMN05660236_2530"/>
<dbReference type="OrthoDB" id="9807902at2"/>
<name>A0A1T5KRI6_9BACT</name>
<feature type="region of interest" description="Disordered" evidence="1">
    <location>
        <begin position="1"/>
        <end position="33"/>
    </location>
</feature>
<feature type="region of interest" description="Disordered" evidence="1">
    <location>
        <begin position="62"/>
        <end position="97"/>
    </location>
</feature>